<protein>
    <recommendedName>
        <fullName evidence="1">Schlafen AlbA-2 domain-containing protein</fullName>
    </recommendedName>
</protein>
<dbReference type="Pfam" id="PF13749">
    <property type="entry name" value="HATPase_c_4"/>
    <property type="match status" value="1"/>
</dbReference>
<proteinExistence type="predicted"/>
<dbReference type="Proteomes" id="UP000540490">
    <property type="component" value="Unassembled WGS sequence"/>
</dbReference>
<dbReference type="Gene3D" id="3.30.565.60">
    <property type="match status" value="1"/>
</dbReference>
<accession>A0A7W4IPN9</accession>
<sequence>MSSDLEPHLAMCAADLSIDLEQLAIRESEQIEWKENVADVDDVVQTLSAFANDLANLGGGYVICGAQEVKDEHDFPKLVRVGLTSSRLKEVEGQVLQRCRDRVSPPISPLVHEMPSDDPSTRLLIFIQPSTGYAHSVRSGNDGAKHWVRMGRETREARNGTLRELLVRKGAQEPWDRRVCSAATVNDLDLLAIRDALQRMRVFSADRGVEAYLSDDVQLSAMVPPLCGREPMTNILRPRNFAILLFGREPQRFIPGMISLFSIYPGRDRSDVQAERHELAGTIIEQSRRLNELLDVQSFITFDKNDKVNPNSVKYPRRALYEAMGNALAHRDYGESDPTRVTVFEDRIEVLSPGGLPLGVGLEKFRHGEAAPRWRNQTLAWFFNRLQIAQAEGQGIPTILRTMREEGCPPPVFDVDEARVICVLPAHPRYAMMREIRSVEQDLAIGDWEEAQRSVTKILERDPGNARALQLFAEVLTSLRDPAPLVKWLKTDGNEWEHLSRDVLLQFSEALVSGKDTSDEYRAIAHRLLSRAASGRLEERELRRVIVAMIRSRDHRNAIQLLDGYAKEHNEVHYSASFHQLRGDALIGMANKCLATARRSKTPHATRERAWDQFEQYAREAKDHLLKALTMSPDANLISTIELNMSYLEEQKDKARRFRRPRR</sequence>
<dbReference type="PANTHER" id="PTHR30595">
    <property type="entry name" value="GLPR-RELATED TRANSCRIPTIONAL REPRESSOR"/>
    <property type="match status" value="1"/>
</dbReference>
<dbReference type="InterPro" id="IPR007421">
    <property type="entry name" value="Schlafen_AlbA_2_dom"/>
</dbReference>
<evidence type="ECO:0000313" key="4">
    <source>
        <dbReference type="Proteomes" id="UP000540490"/>
    </source>
</evidence>
<dbReference type="InterPro" id="IPR038475">
    <property type="entry name" value="RecG_C_sf"/>
</dbReference>
<name>A0A7W4IPN9_9PROT</name>
<evidence type="ECO:0000313" key="3">
    <source>
        <dbReference type="EMBL" id="MBB2195836.1"/>
    </source>
</evidence>
<feature type="domain" description="Schlafen AlbA-2" evidence="1">
    <location>
        <begin position="27"/>
        <end position="157"/>
    </location>
</feature>
<dbReference type="InterPro" id="IPR038461">
    <property type="entry name" value="Schlafen_AlbA_2_dom_sf"/>
</dbReference>
<evidence type="ECO:0000313" key="5">
    <source>
        <dbReference type="Proteomes" id="UP000561077"/>
    </source>
</evidence>
<gene>
    <name evidence="3" type="ORF">HLH25_19875</name>
    <name evidence="2" type="ORF">HLH26_19880</name>
</gene>
<dbReference type="Gene3D" id="1.25.40.10">
    <property type="entry name" value="Tetratricopeptide repeat domain"/>
    <property type="match status" value="1"/>
</dbReference>
<dbReference type="PANTHER" id="PTHR30595:SF6">
    <property type="entry name" value="SCHLAFEN ALBA-2 DOMAIN-CONTAINING PROTEIN"/>
    <property type="match status" value="1"/>
</dbReference>
<reference evidence="4 5" key="1">
    <citation type="submission" date="2020-04" db="EMBL/GenBank/DDBJ databases">
        <title>Description of novel Gluconacetobacter.</title>
        <authorList>
            <person name="Sombolestani A."/>
        </authorList>
    </citation>
    <scope>NUCLEOTIDE SEQUENCE [LARGE SCALE GENOMIC DNA]</scope>
    <source>
        <strain evidence="3 4">LMG 1728</strain>
        <strain evidence="2 5">LMG 1731</strain>
    </source>
</reference>
<evidence type="ECO:0000313" key="2">
    <source>
        <dbReference type="EMBL" id="MBB2166734.1"/>
    </source>
</evidence>
<dbReference type="AlphaFoldDB" id="A0A7W4IPN9"/>
<dbReference type="Proteomes" id="UP000561077">
    <property type="component" value="Unassembled WGS sequence"/>
</dbReference>
<dbReference type="EMBL" id="JABEQO010000054">
    <property type="protein sequence ID" value="MBB2166734.1"/>
    <property type="molecule type" value="Genomic_DNA"/>
</dbReference>
<dbReference type="InterPro" id="IPR011990">
    <property type="entry name" value="TPR-like_helical_dom_sf"/>
</dbReference>
<evidence type="ECO:0000259" key="1">
    <source>
        <dbReference type="Pfam" id="PF04326"/>
    </source>
</evidence>
<dbReference type="RefSeq" id="WP_182975720.1">
    <property type="nucleotide sequence ID" value="NZ_JABEQO010000054.1"/>
</dbReference>
<dbReference type="EMBL" id="JABEQN010000053">
    <property type="protein sequence ID" value="MBB2195836.1"/>
    <property type="molecule type" value="Genomic_DNA"/>
</dbReference>
<dbReference type="Pfam" id="PF04326">
    <property type="entry name" value="SLFN_AlbA_2"/>
    <property type="match status" value="1"/>
</dbReference>
<dbReference type="SUPFAM" id="SSF48452">
    <property type="entry name" value="TPR-like"/>
    <property type="match status" value="1"/>
</dbReference>
<organism evidence="2 5">
    <name type="scientific">Gluconacetobacter dulcium</name>
    <dbReference type="NCBI Taxonomy" id="2729096"/>
    <lineage>
        <taxon>Bacteria</taxon>
        <taxon>Pseudomonadati</taxon>
        <taxon>Pseudomonadota</taxon>
        <taxon>Alphaproteobacteria</taxon>
        <taxon>Acetobacterales</taxon>
        <taxon>Acetobacteraceae</taxon>
        <taxon>Gluconacetobacter</taxon>
    </lineage>
</organism>
<dbReference type="Gene3D" id="3.30.950.30">
    <property type="entry name" value="Schlafen, AAA domain"/>
    <property type="match status" value="1"/>
</dbReference>
<comment type="caution">
    <text evidence="2">The sequence shown here is derived from an EMBL/GenBank/DDBJ whole genome shotgun (WGS) entry which is preliminary data.</text>
</comment>
<keyword evidence="4" id="KW-1185">Reference proteome</keyword>